<sequence>MRRIDLTLEPEGSFPVPTANGYQIYGAVLSALDGVDEDVSTRVHDSSIGSLTNSGLLGTFDGSQRDHHKRVIRDEAYDLKLGVADPRDQEVFQALANAFVFEGDTIELADGDFRVRDFASTNTTHAELLKEASEIVARNHDTFEIEVRFETPTCVKENSSITNMFPVRQHVFASILRKWNATIPDERADEFEIAMTREDFGTNLIEKPDADTYETDSVLVNRGEDGGPILRQGFTADCTYKFKDASEAIRTAVTALALFSEYAGVGAFVSRGCGTVSVEVKE</sequence>
<dbReference type="OrthoDB" id="116088at2157"/>
<protein>
    <submittedName>
        <fullName evidence="2">Uncharacterized conserved protein</fullName>
    </submittedName>
</protein>
<dbReference type="CDD" id="cd21141">
    <property type="entry name" value="Cas6_III-like"/>
    <property type="match status" value="1"/>
</dbReference>
<dbReference type="RefSeq" id="WP_092935101.1">
    <property type="nucleotide sequence ID" value="NZ_FMZP01000059.1"/>
</dbReference>
<evidence type="ECO:0000313" key="3">
    <source>
        <dbReference type="EMBL" id="SEU03104.1"/>
    </source>
</evidence>
<dbReference type="EMBL" id="FMZP01000059">
    <property type="protein sequence ID" value="SDD85854.1"/>
    <property type="molecule type" value="Genomic_DNA"/>
</dbReference>
<dbReference type="Gene3D" id="3.30.70.1900">
    <property type="match status" value="1"/>
</dbReference>
<reference evidence="3" key="2">
    <citation type="submission" date="2016-10" db="EMBL/GenBank/DDBJ databases">
        <authorList>
            <person name="de Groot N.N."/>
        </authorList>
    </citation>
    <scope>NUCLEOTIDE SEQUENCE [LARGE SCALE GENOMIC DNA]</scope>
    <source>
        <strain evidence="3">CDM_6</strain>
    </source>
</reference>
<evidence type="ECO:0000259" key="1">
    <source>
        <dbReference type="Pfam" id="PF10040"/>
    </source>
</evidence>
<evidence type="ECO:0000313" key="2">
    <source>
        <dbReference type="EMBL" id="SDD85854.1"/>
    </source>
</evidence>
<dbReference type="Gene3D" id="3.30.70.1890">
    <property type="match status" value="1"/>
</dbReference>
<dbReference type="Pfam" id="PF10040">
    <property type="entry name" value="CRISPR_Cas6"/>
    <property type="match status" value="1"/>
</dbReference>
<evidence type="ECO:0000313" key="5">
    <source>
        <dbReference type="Proteomes" id="UP000324021"/>
    </source>
</evidence>
<gene>
    <name evidence="3" type="ORF">SAMN04488694_12915</name>
    <name evidence="2" type="ORF">SAMN05192552_10598</name>
</gene>
<dbReference type="EMBL" id="FOIC01000029">
    <property type="protein sequence ID" value="SEU03104.1"/>
    <property type="molecule type" value="Genomic_DNA"/>
</dbReference>
<name>A0A1G6Y5U0_9EURY</name>
<dbReference type="AlphaFoldDB" id="A0A1G6Y5U0"/>
<organism evidence="2 5">
    <name type="scientific">Natrinema hispanicum</name>
    <dbReference type="NCBI Taxonomy" id="392421"/>
    <lineage>
        <taxon>Archaea</taxon>
        <taxon>Methanobacteriati</taxon>
        <taxon>Methanobacteriota</taxon>
        <taxon>Stenosarchaea group</taxon>
        <taxon>Halobacteria</taxon>
        <taxon>Halobacteriales</taxon>
        <taxon>Natrialbaceae</taxon>
        <taxon>Natrinema</taxon>
    </lineage>
</organism>
<dbReference type="InterPro" id="IPR045747">
    <property type="entry name" value="CRISPR-assoc_prot_Cas6_N_sf"/>
</dbReference>
<keyword evidence="4" id="KW-1185">Reference proteome</keyword>
<dbReference type="Proteomes" id="UP000324021">
    <property type="component" value="Unassembled WGS sequence"/>
</dbReference>
<proteinExistence type="predicted"/>
<dbReference type="InterPro" id="IPR019267">
    <property type="entry name" value="CRISPR-assoc_Cas6_C"/>
</dbReference>
<dbReference type="STRING" id="392421.SAMN04488694_12915"/>
<reference evidence="4 5" key="1">
    <citation type="submission" date="2016-10" db="EMBL/GenBank/DDBJ databases">
        <authorList>
            <person name="Varghese N."/>
            <person name="Submissions S."/>
        </authorList>
    </citation>
    <scope>NUCLEOTIDE SEQUENCE [LARGE SCALE GENOMIC DNA]</scope>
    <source>
        <strain evidence="2 5">CDM_1</strain>
        <strain evidence="4">CDM_6</strain>
    </source>
</reference>
<evidence type="ECO:0000313" key="4">
    <source>
        <dbReference type="Proteomes" id="UP000199320"/>
    </source>
</evidence>
<accession>A0A1G6Y5U0</accession>
<dbReference type="Proteomes" id="UP000199320">
    <property type="component" value="Unassembled WGS sequence"/>
</dbReference>
<feature type="domain" description="CRISPR-associated protein Cas6 C-terminal" evidence="1">
    <location>
        <begin position="147"/>
        <end position="276"/>
    </location>
</feature>